<dbReference type="InterPro" id="IPR036282">
    <property type="entry name" value="Glutathione-S-Trfase_C_sf"/>
</dbReference>
<dbReference type="Pfam" id="PF13409">
    <property type="entry name" value="GST_N_2"/>
    <property type="match status" value="1"/>
</dbReference>
<feature type="domain" description="GST N-terminal" evidence="1">
    <location>
        <begin position="64"/>
        <end position="159"/>
    </location>
</feature>
<accession>A0ABT3FJ36</accession>
<dbReference type="SUPFAM" id="SSF52833">
    <property type="entry name" value="Thioredoxin-like"/>
    <property type="match status" value="1"/>
</dbReference>
<keyword evidence="3" id="KW-1185">Reference proteome</keyword>
<sequence>MQRATTKKDAWTAKRCYPVSMADFPDEMQEGRFERQEDAFRGWVGRDGGPPVEAGRYHLYISLACPWAHRTLIVRSLLGLQEMIGVSVADPMRDERGWAFREGNGHHPDEAEGFEFLSEAYHASDPDFHGRYTVPVLWDKKVRRIVNNSEDDICRMFQECFAGAEARDLFPLHLAEEQAALSDYLYEKVNNGVYRAGFATDQAAYEKAVRDLFLALDEMAVRLERSTFLLGEHMVESDLRLFCTLIRFDSVYHGHFKCNLRRIIDWPPLLRFMRDIYLQPGIAATVSFDHIKRHYYGTHRDLNPSGIVPLGPSAVFEKAGSTG</sequence>
<dbReference type="InterPro" id="IPR047047">
    <property type="entry name" value="GST_Omega-like_C"/>
</dbReference>
<dbReference type="PANTHER" id="PTHR32419">
    <property type="entry name" value="GLUTATHIONYL-HYDROQUINONE REDUCTASE"/>
    <property type="match status" value="1"/>
</dbReference>
<dbReference type="Gene3D" id="3.40.30.10">
    <property type="entry name" value="Glutaredoxin"/>
    <property type="match status" value="1"/>
</dbReference>
<dbReference type="InterPro" id="IPR040079">
    <property type="entry name" value="Glutathione_S-Trfase"/>
</dbReference>
<organism evidence="2 3">
    <name type="scientific">Luteolibacter flavescens</name>
    <dbReference type="NCBI Taxonomy" id="1859460"/>
    <lineage>
        <taxon>Bacteria</taxon>
        <taxon>Pseudomonadati</taxon>
        <taxon>Verrucomicrobiota</taxon>
        <taxon>Verrucomicrobiia</taxon>
        <taxon>Verrucomicrobiales</taxon>
        <taxon>Verrucomicrobiaceae</taxon>
        <taxon>Luteolibacter</taxon>
    </lineage>
</organism>
<dbReference type="PIRSF" id="PIRSF015753">
    <property type="entry name" value="GST"/>
    <property type="match status" value="1"/>
</dbReference>
<evidence type="ECO:0000259" key="1">
    <source>
        <dbReference type="Pfam" id="PF13409"/>
    </source>
</evidence>
<dbReference type="EMBL" id="JAPDDS010000001">
    <property type="protein sequence ID" value="MCW1883568.1"/>
    <property type="molecule type" value="Genomic_DNA"/>
</dbReference>
<evidence type="ECO:0000313" key="3">
    <source>
        <dbReference type="Proteomes" id="UP001207930"/>
    </source>
</evidence>
<reference evidence="2 3" key="1">
    <citation type="submission" date="2022-10" db="EMBL/GenBank/DDBJ databases">
        <title>Luteolibacter flavescens strain MCCC 1K03193, whole genome shotgun sequencing project.</title>
        <authorList>
            <person name="Zhao G."/>
            <person name="Shen L."/>
        </authorList>
    </citation>
    <scope>NUCLEOTIDE SEQUENCE [LARGE SCALE GENOMIC DNA]</scope>
    <source>
        <strain evidence="2 3">MCCC 1K03193</strain>
    </source>
</reference>
<dbReference type="InterPro" id="IPR036249">
    <property type="entry name" value="Thioredoxin-like_sf"/>
</dbReference>
<dbReference type="SFLD" id="SFLDG01148">
    <property type="entry name" value="Xi_(cytGST)"/>
    <property type="match status" value="1"/>
</dbReference>
<proteinExistence type="predicted"/>
<dbReference type="Proteomes" id="UP001207930">
    <property type="component" value="Unassembled WGS sequence"/>
</dbReference>
<comment type="caution">
    <text evidence="2">The sequence shown here is derived from an EMBL/GenBank/DDBJ whole genome shotgun (WGS) entry which is preliminary data.</text>
</comment>
<name>A0ABT3FJ36_9BACT</name>
<gene>
    <name evidence="2" type="ORF">OKA04_02440</name>
</gene>
<dbReference type="InterPro" id="IPR004045">
    <property type="entry name" value="Glutathione_S-Trfase_N"/>
</dbReference>
<dbReference type="SFLD" id="SFLDG01206">
    <property type="entry name" value="Xi.1"/>
    <property type="match status" value="1"/>
</dbReference>
<dbReference type="InterPro" id="IPR016639">
    <property type="entry name" value="GST_Omega/GSH"/>
</dbReference>
<dbReference type="SFLD" id="SFLDS00019">
    <property type="entry name" value="Glutathione_Transferase_(cytos"/>
    <property type="match status" value="1"/>
</dbReference>
<dbReference type="CDD" id="cd03190">
    <property type="entry name" value="GST_C_Omega_like"/>
    <property type="match status" value="1"/>
</dbReference>
<dbReference type="RefSeq" id="WP_264499527.1">
    <property type="nucleotide sequence ID" value="NZ_JAPDDS010000001.1"/>
</dbReference>
<dbReference type="PANTHER" id="PTHR32419:SF6">
    <property type="entry name" value="GLUTATHIONE S-TRANSFERASE OMEGA-LIKE 1-RELATED"/>
    <property type="match status" value="1"/>
</dbReference>
<protein>
    <submittedName>
        <fullName evidence="2">Glutathione S-transferase family protein</fullName>
    </submittedName>
</protein>
<dbReference type="Pfam" id="PF13410">
    <property type="entry name" value="GST_C_2"/>
    <property type="match status" value="1"/>
</dbReference>
<dbReference type="Gene3D" id="1.20.1050.10">
    <property type="match status" value="1"/>
</dbReference>
<evidence type="ECO:0000313" key="2">
    <source>
        <dbReference type="EMBL" id="MCW1883568.1"/>
    </source>
</evidence>
<dbReference type="SUPFAM" id="SSF47616">
    <property type="entry name" value="GST C-terminal domain-like"/>
    <property type="match status" value="1"/>
</dbReference>